<name>W2S0J1_CYPE1</name>
<dbReference type="HOGENOM" id="CLU_024203_0_0_1"/>
<sequence length="316" mass="34676">MSDSVLIPLSDARFDPVDYLNDILPSVNLSSQASNSKTSRTTQLQSASSELQSLLSKLNTHNVRSSSELTSLTDEILRSGNRLAYEVEILRGDVNSFYDILTDNLKEDIQHFLRNGITTDAAGHGENGTQVANASTVSDPAFISQLQRLSQVKARLEAVITLFGEAMKWPVPPSDLSSANALISVSAPELGMQTTEEDDKAREATKKIRVEIQDLLESDGGGPAGLQAATQRVEEYRQLGAIWKGTSEEKARIRFLESLSKLVEDRRRNLEARGMSQRSRTGSPHGSSSQQSRPAKQDGGGLFRNLARLKDDLYLE</sequence>
<dbReference type="InParanoid" id="W2S0J1"/>
<organism evidence="2 3">
    <name type="scientific">Cyphellophora europaea (strain CBS 101466)</name>
    <name type="common">Phialophora europaea</name>
    <dbReference type="NCBI Taxonomy" id="1220924"/>
    <lineage>
        <taxon>Eukaryota</taxon>
        <taxon>Fungi</taxon>
        <taxon>Dikarya</taxon>
        <taxon>Ascomycota</taxon>
        <taxon>Pezizomycotina</taxon>
        <taxon>Eurotiomycetes</taxon>
        <taxon>Chaetothyriomycetidae</taxon>
        <taxon>Chaetothyriales</taxon>
        <taxon>Cyphellophoraceae</taxon>
        <taxon>Cyphellophora</taxon>
    </lineage>
</organism>
<reference evidence="2 3" key="1">
    <citation type="submission" date="2013-03" db="EMBL/GenBank/DDBJ databases">
        <title>The Genome Sequence of Phialophora europaea CBS 101466.</title>
        <authorList>
            <consortium name="The Broad Institute Genomics Platform"/>
            <person name="Cuomo C."/>
            <person name="de Hoog S."/>
            <person name="Gorbushina A."/>
            <person name="Walker B."/>
            <person name="Young S.K."/>
            <person name="Zeng Q."/>
            <person name="Gargeya S."/>
            <person name="Fitzgerald M."/>
            <person name="Haas B."/>
            <person name="Abouelleil A."/>
            <person name="Allen A.W."/>
            <person name="Alvarado L."/>
            <person name="Arachchi H.M."/>
            <person name="Berlin A.M."/>
            <person name="Chapman S.B."/>
            <person name="Gainer-Dewar J."/>
            <person name="Goldberg J."/>
            <person name="Griggs A."/>
            <person name="Gujja S."/>
            <person name="Hansen M."/>
            <person name="Howarth C."/>
            <person name="Imamovic A."/>
            <person name="Ireland A."/>
            <person name="Larimer J."/>
            <person name="McCowan C."/>
            <person name="Murphy C."/>
            <person name="Pearson M."/>
            <person name="Poon T.W."/>
            <person name="Priest M."/>
            <person name="Roberts A."/>
            <person name="Saif S."/>
            <person name="Shea T."/>
            <person name="Sisk P."/>
            <person name="Sykes S."/>
            <person name="Wortman J."/>
            <person name="Nusbaum C."/>
            <person name="Birren B."/>
        </authorList>
    </citation>
    <scope>NUCLEOTIDE SEQUENCE [LARGE SCALE GENOMIC DNA]</scope>
    <source>
        <strain evidence="2 3">CBS 101466</strain>
    </source>
</reference>
<dbReference type="Proteomes" id="UP000030752">
    <property type="component" value="Unassembled WGS sequence"/>
</dbReference>
<accession>W2S0J1</accession>
<protein>
    <submittedName>
        <fullName evidence="2">Uncharacterized protein</fullName>
    </submittedName>
</protein>
<dbReference type="OrthoDB" id="5413829at2759"/>
<evidence type="ECO:0000313" key="3">
    <source>
        <dbReference type="Proteomes" id="UP000030752"/>
    </source>
</evidence>
<proteinExistence type="predicted"/>
<dbReference type="EMBL" id="KB822719">
    <property type="protein sequence ID" value="ETN41449.1"/>
    <property type="molecule type" value="Genomic_DNA"/>
</dbReference>
<dbReference type="AlphaFoldDB" id="W2S0J1"/>
<dbReference type="VEuPathDB" id="FungiDB:HMPREF1541_03385"/>
<evidence type="ECO:0000256" key="1">
    <source>
        <dbReference type="SAM" id="MobiDB-lite"/>
    </source>
</evidence>
<dbReference type="RefSeq" id="XP_008715958.1">
    <property type="nucleotide sequence ID" value="XM_008717736.1"/>
</dbReference>
<evidence type="ECO:0000313" key="2">
    <source>
        <dbReference type="EMBL" id="ETN41449.1"/>
    </source>
</evidence>
<feature type="region of interest" description="Disordered" evidence="1">
    <location>
        <begin position="271"/>
        <end position="304"/>
    </location>
</feature>
<keyword evidence="3" id="KW-1185">Reference proteome</keyword>
<dbReference type="Gene3D" id="6.10.250.2790">
    <property type="match status" value="1"/>
</dbReference>
<gene>
    <name evidence="2" type="ORF">HMPREF1541_03385</name>
</gene>
<feature type="compositionally biased region" description="Polar residues" evidence="1">
    <location>
        <begin position="276"/>
        <end position="294"/>
    </location>
</feature>
<dbReference type="eggNOG" id="ENOG502SKZD">
    <property type="taxonomic scope" value="Eukaryota"/>
</dbReference>
<dbReference type="STRING" id="1220924.W2S0J1"/>
<dbReference type="GeneID" id="19970724"/>